<gene>
    <name evidence="1" type="ORF">IAG43_24435</name>
</gene>
<reference evidence="1 2" key="1">
    <citation type="submission" date="2020-08" db="EMBL/GenBank/DDBJ databases">
        <title>A novel species.</title>
        <authorList>
            <person name="Gao J."/>
        </authorList>
    </citation>
    <scope>NUCLEOTIDE SEQUENCE [LARGE SCALE GENOMIC DNA]</scope>
    <source>
        <strain evidence="1 2">CRPJ-33</strain>
    </source>
</reference>
<dbReference type="EMBL" id="CP060825">
    <property type="protein sequence ID" value="QNP65772.1"/>
    <property type="molecule type" value="Genomic_DNA"/>
</dbReference>
<dbReference type="Proteomes" id="UP000516230">
    <property type="component" value="Chromosome"/>
</dbReference>
<dbReference type="RefSeq" id="WP_187742836.1">
    <property type="nucleotide sequence ID" value="NZ_CP060825.1"/>
</dbReference>
<dbReference type="AlphaFoldDB" id="A0A7H0HZ06"/>
<proteinExistence type="predicted"/>
<organism evidence="1 2">
    <name type="scientific">Streptomyces genisteinicus</name>
    <dbReference type="NCBI Taxonomy" id="2768068"/>
    <lineage>
        <taxon>Bacteria</taxon>
        <taxon>Bacillati</taxon>
        <taxon>Actinomycetota</taxon>
        <taxon>Actinomycetes</taxon>
        <taxon>Kitasatosporales</taxon>
        <taxon>Streptomycetaceae</taxon>
        <taxon>Streptomyces</taxon>
    </lineage>
</organism>
<accession>A0A7H0HZ06</accession>
<protein>
    <submittedName>
        <fullName evidence="1">Uncharacterized protein</fullName>
    </submittedName>
</protein>
<evidence type="ECO:0000313" key="2">
    <source>
        <dbReference type="Proteomes" id="UP000516230"/>
    </source>
</evidence>
<evidence type="ECO:0000313" key="1">
    <source>
        <dbReference type="EMBL" id="QNP65772.1"/>
    </source>
</evidence>
<dbReference type="KEGG" id="sgj:IAG43_24435"/>
<keyword evidence="2" id="KW-1185">Reference proteome</keyword>
<sequence length="112" mass="11659">MAKRNARCITVDGKPMVALTPDDYARLLATHRQVGALGARLRAVRDVLRDTAALLAAVVAALDADGRPGPAHPAGRPGRPLAVLLASAPELLHRAARVAGRPREGAGGHRGR</sequence>
<name>A0A7H0HZ06_9ACTN</name>